<dbReference type="AlphaFoldDB" id="A0A8H4QX70"/>
<gene>
    <name evidence="3" type="ORF">D9613_005599</name>
</gene>
<dbReference type="GO" id="GO:0004674">
    <property type="term" value="F:protein serine/threonine kinase activity"/>
    <property type="evidence" value="ECO:0007669"/>
    <property type="project" value="TreeGrafter"/>
</dbReference>
<evidence type="ECO:0000313" key="3">
    <source>
        <dbReference type="EMBL" id="KAF4619112.1"/>
    </source>
</evidence>
<feature type="signal peptide" evidence="1">
    <location>
        <begin position="1"/>
        <end position="19"/>
    </location>
</feature>
<evidence type="ECO:0000259" key="2">
    <source>
        <dbReference type="PROSITE" id="PS50011"/>
    </source>
</evidence>
<dbReference type="PROSITE" id="PS50011">
    <property type="entry name" value="PROTEIN_KINASE_DOM"/>
    <property type="match status" value="1"/>
</dbReference>
<dbReference type="Gene3D" id="1.10.510.10">
    <property type="entry name" value="Transferase(Phosphotransferase) domain 1"/>
    <property type="match status" value="1"/>
</dbReference>
<dbReference type="InterPro" id="IPR008266">
    <property type="entry name" value="Tyr_kinase_AS"/>
</dbReference>
<organism evidence="3 4">
    <name type="scientific">Agrocybe pediades</name>
    <dbReference type="NCBI Taxonomy" id="84607"/>
    <lineage>
        <taxon>Eukaryota</taxon>
        <taxon>Fungi</taxon>
        <taxon>Dikarya</taxon>
        <taxon>Basidiomycota</taxon>
        <taxon>Agaricomycotina</taxon>
        <taxon>Agaricomycetes</taxon>
        <taxon>Agaricomycetidae</taxon>
        <taxon>Agaricales</taxon>
        <taxon>Agaricineae</taxon>
        <taxon>Strophariaceae</taxon>
        <taxon>Agrocybe</taxon>
    </lineage>
</organism>
<dbReference type="Proteomes" id="UP000521872">
    <property type="component" value="Unassembled WGS sequence"/>
</dbReference>
<dbReference type="GO" id="GO:0007166">
    <property type="term" value="P:cell surface receptor signaling pathway"/>
    <property type="evidence" value="ECO:0007669"/>
    <property type="project" value="InterPro"/>
</dbReference>
<protein>
    <recommendedName>
        <fullName evidence="2">Protein kinase domain-containing protein</fullName>
    </recommendedName>
</protein>
<proteinExistence type="predicted"/>
<dbReference type="InterPro" id="IPR011009">
    <property type="entry name" value="Kinase-like_dom_sf"/>
</dbReference>
<dbReference type="SUPFAM" id="SSF56112">
    <property type="entry name" value="Protein kinase-like (PK-like)"/>
    <property type="match status" value="1"/>
</dbReference>
<dbReference type="Gene3D" id="1.20.930.20">
    <property type="entry name" value="Adaptor protein Cbl, N-terminal domain"/>
    <property type="match status" value="1"/>
</dbReference>
<dbReference type="InterPro" id="IPR051681">
    <property type="entry name" value="Ser/Thr_Kinases-Pseudokinases"/>
</dbReference>
<dbReference type="GO" id="GO:0005524">
    <property type="term" value="F:ATP binding"/>
    <property type="evidence" value="ECO:0007669"/>
    <property type="project" value="InterPro"/>
</dbReference>
<dbReference type="InterPro" id="IPR059179">
    <property type="entry name" value="MLKL-like_MCAfunc"/>
</dbReference>
<reference evidence="3 4" key="1">
    <citation type="submission" date="2019-12" db="EMBL/GenBank/DDBJ databases">
        <authorList>
            <person name="Floudas D."/>
            <person name="Bentzer J."/>
            <person name="Ahren D."/>
            <person name="Johansson T."/>
            <person name="Persson P."/>
            <person name="Tunlid A."/>
        </authorList>
    </citation>
    <scope>NUCLEOTIDE SEQUENCE [LARGE SCALE GENOMIC DNA]</scope>
    <source>
        <strain evidence="3 4">CBS 102.39</strain>
    </source>
</reference>
<dbReference type="InterPro" id="IPR036537">
    <property type="entry name" value="Adaptor_Cbl_N_dom_sf"/>
</dbReference>
<evidence type="ECO:0000256" key="1">
    <source>
        <dbReference type="SAM" id="SignalP"/>
    </source>
</evidence>
<evidence type="ECO:0000313" key="4">
    <source>
        <dbReference type="Proteomes" id="UP000521872"/>
    </source>
</evidence>
<sequence>MRSSTGVVRLALSLGRTVAQITAELAPVPGLSPTVEVLCGIIQLCERVSHNRHAARQLRDRCHNLVLTLRDYEVKVVSDNIVQARTAVHDCLIDIQTKMNGWANLGKWDSLVKQEEIARDIAACHSQITDCLETFHLTSQFELHEWQMQFQENQKLDHSELMDNLSQILQNQAMADVKATATHEVVQQMMVMMQKAMGENKGTAEKVHDGISANLYQFQSEFHELLPDLHLRAGEVKKVNPSPVGGTATTDIYEGLYLGREKVAVKAIRSVKFDDQSKRRFTREAKIWSQVWKRDRGKHIVPFYGFCQFEGPFPCMISPWQQKGDAMTYVKMNDTRIDYHRFMVHIAEGVEVLHSMGLVHGDIRAANILVNDQGTPLISDFGLSKARLYFTGLRVIQDVSGAPLTQISMMADSCRNFAPEVYSEEGTVSLSADIYALAMTILELLTHQQPYRNVKHHFAAGQKAASGIHPDRPTELEAVRRGLNDNLWNLMTASWSTTPNERPRIQDFIEWMKRG</sequence>
<keyword evidence="1" id="KW-0732">Signal</keyword>
<dbReference type="InterPro" id="IPR001245">
    <property type="entry name" value="Ser-Thr/Tyr_kinase_cat_dom"/>
</dbReference>
<name>A0A8H4QX70_9AGAR</name>
<feature type="chain" id="PRO_5034689682" description="Protein kinase domain-containing protein" evidence="1">
    <location>
        <begin position="20"/>
        <end position="515"/>
    </location>
</feature>
<dbReference type="PANTHER" id="PTHR44329">
    <property type="entry name" value="SERINE/THREONINE-PROTEIN KINASE TNNI3K-RELATED"/>
    <property type="match status" value="1"/>
</dbReference>
<dbReference type="CDD" id="cd21037">
    <property type="entry name" value="MLKL_NTD"/>
    <property type="match status" value="1"/>
</dbReference>
<feature type="domain" description="Protein kinase" evidence="2">
    <location>
        <begin position="238"/>
        <end position="515"/>
    </location>
</feature>
<keyword evidence="4" id="KW-1185">Reference proteome</keyword>
<accession>A0A8H4QX70</accession>
<dbReference type="Pfam" id="PF07714">
    <property type="entry name" value="PK_Tyr_Ser-Thr"/>
    <property type="match status" value="1"/>
</dbReference>
<dbReference type="EMBL" id="JAACJL010000016">
    <property type="protein sequence ID" value="KAF4619112.1"/>
    <property type="molecule type" value="Genomic_DNA"/>
</dbReference>
<dbReference type="PROSITE" id="PS00109">
    <property type="entry name" value="PROTEIN_KINASE_TYR"/>
    <property type="match status" value="1"/>
</dbReference>
<comment type="caution">
    <text evidence="3">The sequence shown here is derived from an EMBL/GenBank/DDBJ whole genome shotgun (WGS) entry which is preliminary data.</text>
</comment>
<dbReference type="InterPro" id="IPR000719">
    <property type="entry name" value="Prot_kinase_dom"/>
</dbReference>